<protein>
    <recommendedName>
        <fullName evidence="4">Solute-binding protein family 3/N-terminal domain-containing protein</fullName>
    </recommendedName>
</protein>
<evidence type="ECO:0008006" key="4">
    <source>
        <dbReference type="Google" id="ProtNLM"/>
    </source>
</evidence>
<accession>A0A7V7GPK8</accession>
<feature type="signal peptide" evidence="1">
    <location>
        <begin position="1"/>
        <end position="25"/>
    </location>
</feature>
<name>A0A7V7GPK8_9GAMM</name>
<feature type="chain" id="PRO_5031333744" description="Solute-binding protein family 3/N-terminal domain-containing protein" evidence="1">
    <location>
        <begin position="26"/>
        <end position="304"/>
    </location>
</feature>
<sequence length="304" mass="33761">MIFHRILSVASSWLALLSVAAFAHAASAGTDLSGSAAPMRSADASAKEVVLHLGGTPAAFAYISSLLTRTLEQQGHSVRVHNVGNFPTTRLEVMLEHGEISAFILGRTPQRDGRFLPVNVGMTDDLVNQRILFIPKGAQVIYDKVQTLEDFRQLGVVAGLGVAWADHPIWVANDLPVRTMGGDWKRLYQMVASQDRGMDYLPRGAHEMSEEWRLHPDLDVERNLVLVYDQDHIMYVSPTDPELHTLLQGLLVQARDSGLIAELAAEFFADVKKPPVSLEERRVIDLRLPRSLQYPQSWAIEPGR</sequence>
<reference evidence="2 3" key="1">
    <citation type="submission" date="2018-07" db="EMBL/GenBank/DDBJ databases">
        <title>Pseudomonas laoshanensis sp. nov., isolated from soil.</title>
        <authorList>
            <person name="Sun J."/>
            <person name="Yu L."/>
            <person name="Wang M."/>
            <person name="Zhang C."/>
        </authorList>
    </citation>
    <scope>NUCLEOTIDE SEQUENCE [LARGE SCALE GENOMIC DNA]</scope>
    <source>
        <strain evidence="2 3">Y22</strain>
    </source>
</reference>
<evidence type="ECO:0000256" key="1">
    <source>
        <dbReference type="SAM" id="SignalP"/>
    </source>
</evidence>
<keyword evidence="1" id="KW-0732">Signal</keyword>
<dbReference type="Proteomes" id="UP000463138">
    <property type="component" value="Unassembled WGS sequence"/>
</dbReference>
<dbReference type="EMBL" id="QOVF01000007">
    <property type="protein sequence ID" value="KAA0691804.1"/>
    <property type="molecule type" value="Genomic_DNA"/>
</dbReference>
<evidence type="ECO:0000313" key="2">
    <source>
        <dbReference type="EMBL" id="KAA0691804.1"/>
    </source>
</evidence>
<comment type="caution">
    <text evidence="2">The sequence shown here is derived from an EMBL/GenBank/DDBJ whole genome shotgun (WGS) entry which is preliminary data.</text>
</comment>
<dbReference type="AlphaFoldDB" id="A0A7V7GPK8"/>
<gene>
    <name evidence="2" type="ORF">DT594_16325</name>
</gene>
<keyword evidence="3" id="KW-1185">Reference proteome</keyword>
<dbReference type="SUPFAM" id="SSF53850">
    <property type="entry name" value="Periplasmic binding protein-like II"/>
    <property type="match status" value="1"/>
</dbReference>
<evidence type="ECO:0000313" key="3">
    <source>
        <dbReference type="Proteomes" id="UP000463138"/>
    </source>
</evidence>
<proteinExistence type="predicted"/>
<organism evidence="2 3">
    <name type="scientific">Halopseudomonas laoshanensis</name>
    <dbReference type="NCBI Taxonomy" id="2268758"/>
    <lineage>
        <taxon>Bacteria</taxon>
        <taxon>Pseudomonadati</taxon>
        <taxon>Pseudomonadota</taxon>
        <taxon>Gammaproteobacteria</taxon>
        <taxon>Pseudomonadales</taxon>
        <taxon>Pseudomonadaceae</taxon>
        <taxon>Halopseudomonas</taxon>
    </lineage>
</organism>